<dbReference type="CDD" id="cd00845">
    <property type="entry name" value="MPP_UshA_N_like"/>
    <property type="match status" value="1"/>
</dbReference>
<name>A0A4Q1JMQ8_9BACT</name>
<dbReference type="PANTHER" id="PTHR11575:SF24">
    <property type="entry name" value="5'-NUCLEOTIDASE"/>
    <property type="match status" value="1"/>
</dbReference>
<accession>A0A4Q1JMQ8</accession>
<keyword evidence="2 3" id="KW-0732">Signal</keyword>
<evidence type="ECO:0000313" key="7">
    <source>
        <dbReference type="Proteomes" id="UP000289703"/>
    </source>
</evidence>
<evidence type="ECO:0000256" key="1">
    <source>
        <dbReference type="ARBA" id="ARBA00006654"/>
    </source>
</evidence>
<organism evidence="6 7">
    <name type="scientific">Ancylomarina salipaludis</name>
    <dbReference type="NCBI Taxonomy" id="2501299"/>
    <lineage>
        <taxon>Bacteria</taxon>
        <taxon>Pseudomonadati</taxon>
        <taxon>Bacteroidota</taxon>
        <taxon>Bacteroidia</taxon>
        <taxon>Marinilabiliales</taxon>
        <taxon>Marinifilaceae</taxon>
        <taxon>Ancylomarina</taxon>
    </lineage>
</organism>
<comment type="similarity">
    <text evidence="1 3">Belongs to the 5'-nucleotidase family.</text>
</comment>
<dbReference type="Gene3D" id="3.60.21.10">
    <property type="match status" value="1"/>
</dbReference>
<reference evidence="6 7" key="1">
    <citation type="submission" date="2019-01" db="EMBL/GenBank/DDBJ databases">
        <title>Ancylomarina salipaludis sp. nov., isolated from a salt marsh.</title>
        <authorList>
            <person name="Yoon J.-H."/>
        </authorList>
    </citation>
    <scope>NUCLEOTIDE SEQUENCE [LARGE SCALE GENOMIC DNA]</scope>
    <source>
        <strain evidence="6 7">SHSM-M15</strain>
    </source>
</reference>
<protein>
    <submittedName>
        <fullName evidence="6">Bifunctional metallophosphatase/5'-nucleotidase</fullName>
    </submittedName>
</protein>
<feature type="chain" id="PRO_5020912831" evidence="3">
    <location>
        <begin position="22"/>
        <end position="484"/>
    </location>
</feature>
<dbReference type="PROSITE" id="PS00786">
    <property type="entry name" value="5_NUCLEOTIDASE_2"/>
    <property type="match status" value="1"/>
</dbReference>
<evidence type="ECO:0000256" key="2">
    <source>
        <dbReference type="ARBA" id="ARBA00022729"/>
    </source>
</evidence>
<dbReference type="GO" id="GO:0009166">
    <property type="term" value="P:nucleotide catabolic process"/>
    <property type="evidence" value="ECO:0007669"/>
    <property type="project" value="InterPro"/>
</dbReference>
<dbReference type="Gene3D" id="3.90.780.10">
    <property type="entry name" value="5'-Nucleotidase, C-terminal domain"/>
    <property type="match status" value="1"/>
</dbReference>
<dbReference type="GO" id="GO:0016788">
    <property type="term" value="F:hydrolase activity, acting on ester bonds"/>
    <property type="evidence" value="ECO:0007669"/>
    <property type="project" value="InterPro"/>
</dbReference>
<dbReference type="Pfam" id="PF02872">
    <property type="entry name" value="5_nucleotid_C"/>
    <property type="match status" value="1"/>
</dbReference>
<sequence length="484" mass="53926">MIKTFKNLLFLLILLCIGACTTNNSNDEPNQPDQPRSENIVILHMNDMHATINNFPKIAAYINQVRENNDNVFLLSAGDLFSGNPVVDQYSEKGYPMIDLMNRLKFDASAIGNHEFDYGQDILNKRISQADFPFICANMDTKGANLNQPEAYITLKTKTDFPIIVLGLIETQTKIGDRYIPSTHPDKVEGIHFPYYKYTTGDYTELKKSNNLFVVLSHLGQGSDRTLADTYNEIDLIIGGHSHSVISSPYRQNNALICQAGSNGNYIGRIDIKIEDGLILSKTAKLIKVENLSETDSEIGSIVSEYNKNPVLDQVIAQNLAEFSNKDELGSLMTDAINWKLKTNIAFQNSGGIRSWLPVGDIKIGDVYELDPFNNEVIVFEMTASEIRSLINSANSGDLKVAGINYRYLGQGEIQLENYDGSLLDETKTYKVGLSSYIASAYTFNHSDAGQNSFIISADCLIDFLRYKGEINYAGVKRIFGESN</sequence>
<dbReference type="InterPro" id="IPR006179">
    <property type="entry name" value="5_nucleotidase/apyrase"/>
</dbReference>
<evidence type="ECO:0000313" key="6">
    <source>
        <dbReference type="EMBL" id="RXQ95885.1"/>
    </source>
</evidence>
<dbReference type="PRINTS" id="PR01607">
    <property type="entry name" value="APYRASEFAMLY"/>
</dbReference>
<keyword evidence="3" id="KW-0547">Nucleotide-binding</keyword>
<dbReference type="SUPFAM" id="SSF56300">
    <property type="entry name" value="Metallo-dependent phosphatases"/>
    <property type="match status" value="1"/>
</dbReference>
<gene>
    <name evidence="6" type="ORF">EO244_06150</name>
</gene>
<dbReference type="AlphaFoldDB" id="A0A4Q1JMQ8"/>
<evidence type="ECO:0000259" key="5">
    <source>
        <dbReference type="Pfam" id="PF02872"/>
    </source>
</evidence>
<dbReference type="SUPFAM" id="SSF55816">
    <property type="entry name" value="5'-nucleotidase (syn. UDP-sugar hydrolase), C-terminal domain"/>
    <property type="match status" value="1"/>
</dbReference>
<keyword evidence="7" id="KW-1185">Reference proteome</keyword>
<dbReference type="InterPro" id="IPR006146">
    <property type="entry name" value="5'-Nucleotdase_CS"/>
</dbReference>
<dbReference type="InterPro" id="IPR008334">
    <property type="entry name" value="5'-Nucleotdase_C"/>
</dbReference>
<feature type="signal peptide" evidence="3">
    <location>
        <begin position="1"/>
        <end position="21"/>
    </location>
</feature>
<dbReference type="InterPro" id="IPR029052">
    <property type="entry name" value="Metallo-depent_PP-like"/>
</dbReference>
<dbReference type="GO" id="GO:0046872">
    <property type="term" value="F:metal ion binding"/>
    <property type="evidence" value="ECO:0007669"/>
    <property type="project" value="InterPro"/>
</dbReference>
<dbReference type="GO" id="GO:0000166">
    <property type="term" value="F:nucleotide binding"/>
    <property type="evidence" value="ECO:0007669"/>
    <property type="project" value="UniProtKB-KW"/>
</dbReference>
<evidence type="ECO:0000256" key="3">
    <source>
        <dbReference type="RuleBase" id="RU362119"/>
    </source>
</evidence>
<proteinExistence type="inferred from homology"/>
<dbReference type="Proteomes" id="UP000289703">
    <property type="component" value="Unassembled WGS sequence"/>
</dbReference>
<feature type="domain" description="Calcineurin-like phosphoesterase" evidence="4">
    <location>
        <begin position="41"/>
        <end position="244"/>
    </location>
</feature>
<dbReference type="EMBL" id="SAXA01000004">
    <property type="protein sequence ID" value="RXQ95885.1"/>
    <property type="molecule type" value="Genomic_DNA"/>
</dbReference>
<dbReference type="RefSeq" id="WP_129253778.1">
    <property type="nucleotide sequence ID" value="NZ_SAXA01000004.1"/>
</dbReference>
<comment type="caution">
    <text evidence="6">The sequence shown here is derived from an EMBL/GenBank/DDBJ whole genome shotgun (WGS) entry which is preliminary data.</text>
</comment>
<dbReference type="InterPro" id="IPR004843">
    <property type="entry name" value="Calcineurin-like_PHP"/>
</dbReference>
<dbReference type="PANTHER" id="PTHR11575">
    <property type="entry name" value="5'-NUCLEOTIDASE-RELATED"/>
    <property type="match status" value="1"/>
</dbReference>
<evidence type="ECO:0000259" key="4">
    <source>
        <dbReference type="Pfam" id="PF00149"/>
    </source>
</evidence>
<dbReference type="GO" id="GO:0030288">
    <property type="term" value="C:outer membrane-bounded periplasmic space"/>
    <property type="evidence" value="ECO:0007669"/>
    <property type="project" value="TreeGrafter"/>
</dbReference>
<feature type="domain" description="5'-Nucleotidase C-terminal" evidence="5">
    <location>
        <begin position="325"/>
        <end position="440"/>
    </location>
</feature>
<dbReference type="Pfam" id="PF00149">
    <property type="entry name" value="Metallophos"/>
    <property type="match status" value="1"/>
</dbReference>
<keyword evidence="3" id="KW-0378">Hydrolase</keyword>
<dbReference type="OrthoDB" id="9801679at2"/>
<dbReference type="InterPro" id="IPR036907">
    <property type="entry name" value="5'-Nucleotdase_C_sf"/>
</dbReference>